<dbReference type="EMBL" id="MU277221">
    <property type="protein sequence ID" value="KAI0060067.1"/>
    <property type="molecule type" value="Genomic_DNA"/>
</dbReference>
<comment type="caution">
    <text evidence="1">The sequence shown here is derived from an EMBL/GenBank/DDBJ whole genome shotgun (WGS) entry which is preliminary data.</text>
</comment>
<accession>A0ACB8SV47</accession>
<organism evidence="1 2">
    <name type="scientific">Artomyces pyxidatus</name>
    <dbReference type="NCBI Taxonomy" id="48021"/>
    <lineage>
        <taxon>Eukaryota</taxon>
        <taxon>Fungi</taxon>
        <taxon>Dikarya</taxon>
        <taxon>Basidiomycota</taxon>
        <taxon>Agaricomycotina</taxon>
        <taxon>Agaricomycetes</taxon>
        <taxon>Russulales</taxon>
        <taxon>Auriscalpiaceae</taxon>
        <taxon>Artomyces</taxon>
    </lineage>
</organism>
<protein>
    <submittedName>
        <fullName evidence="1">Uncharacterized protein</fullName>
    </submittedName>
</protein>
<evidence type="ECO:0000313" key="2">
    <source>
        <dbReference type="Proteomes" id="UP000814140"/>
    </source>
</evidence>
<evidence type="ECO:0000313" key="1">
    <source>
        <dbReference type="EMBL" id="KAI0060067.1"/>
    </source>
</evidence>
<reference evidence="1" key="2">
    <citation type="journal article" date="2022" name="New Phytol.">
        <title>Evolutionary transition to the ectomycorrhizal habit in the genomes of a hyperdiverse lineage of mushroom-forming fungi.</title>
        <authorList>
            <person name="Looney B."/>
            <person name="Miyauchi S."/>
            <person name="Morin E."/>
            <person name="Drula E."/>
            <person name="Courty P.E."/>
            <person name="Kohler A."/>
            <person name="Kuo A."/>
            <person name="LaButti K."/>
            <person name="Pangilinan J."/>
            <person name="Lipzen A."/>
            <person name="Riley R."/>
            <person name="Andreopoulos W."/>
            <person name="He G."/>
            <person name="Johnson J."/>
            <person name="Nolan M."/>
            <person name="Tritt A."/>
            <person name="Barry K.W."/>
            <person name="Grigoriev I.V."/>
            <person name="Nagy L.G."/>
            <person name="Hibbett D."/>
            <person name="Henrissat B."/>
            <person name="Matheny P.B."/>
            <person name="Labbe J."/>
            <person name="Martin F.M."/>
        </authorList>
    </citation>
    <scope>NUCLEOTIDE SEQUENCE</scope>
    <source>
        <strain evidence="1">HHB10654</strain>
    </source>
</reference>
<dbReference type="Proteomes" id="UP000814140">
    <property type="component" value="Unassembled WGS sequence"/>
</dbReference>
<name>A0ACB8SV47_9AGAM</name>
<proteinExistence type="predicted"/>
<sequence>MLIPPNLSLDPPSPSGESPTSSILSANAWPQPPPVHPYARSGSPTSVRSSVTSSVTVGRADPVAPPRMRTDLPFSVDGPSVQSVPFVAQAPRRSTSSHQPRGRSQHRSPPRLAKSKKSAQDVIYMTVVKETVVGDS</sequence>
<gene>
    <name evidence="1" type="ORF">BV25DRAFT_978521</name>
</gene>
<reference evidence="1" key="1">
    <citation type="submission" date="2021-03" db="EMBL/GenBank/DDBJ databases">
        <authorList>
            <consortium name="DOE Joint Genome Institute"/>
            <person name="Ahrendt S."/>
            <person name="Looney B.P."/>
            <person name="Miyauchi S."/>
            <person name="Morin E."/>
            <person name="Drula E."/>
            <person name="Courty P.E."/>
            <person name="Chicoki N."/>
            <person name="Fauchery L."/>
            <person name="Kohler A."/>
            <person name="Kuo A."/>
            <person name="Labutti K."/>
            <person name="Pangilinan J."/>
            <person name="Lipzen A."/>
            <person name="Riley R."/>
            <person name="Andreopoulos W."/>
            <person name="He G."/>
            <person name="Johnson J."/>
            <person name="Barry K.W."/>
            <person name="Grigoriev I.V."/>
            <person name="Nagy L."/>
            <person name="Hibbett D."/>
            <person name="Henrissat B."/>
            <person name="Matheny P.B."/>
            <person name="Labbe J."/>
            <person name="Martin F."/>
        </authorList>
    </citation>
    <scope>NUCLEOTIDE SEQUENCE</scope>
    <source>
        <strain evidence="1">HHB10654</strain>
    </source>
</reference>
<keyword evidence="2" id="KW-1185">Reference proteome</keyword>